<protein>
    <submittedName>
        <fullName evidence="1">Uncharacterized protein</fullName>
    </submittedName>
</protein>
<evidence type="ECO:0000313" key="1">
    <source>
        <dbReference type="EMBL" id="MFD1462045.1"/>
    </source>
</evidence>
<accession>A0ABW4DFV6</accession>
<dbReference type="Proteomes" id="UP001597340">
    <property type="component" value="Unassembled WGS sequence"/>
</dbReference>
<reference evidence="2" key="1">
    <citation type="journal article" date="2019" name="Int. J. Syst. Evol. Microbiol.">
        <title>The Global Catalogue of Microorganisms (GCM) 10K type strain sequencing project: providing services to taxonomists for standard genome sequencing and annotation.</title>
        <authorList>
            <consortium name="The Broad Institute Genomics Platform"/>
            <consortium name="The Broad Institute Genome Sequencing Center for Infectious Disease"/>
            <person name="Wu L."/>
            <person name="Ma J."/>
        </authorList>
    </citation>
    <scope>NUCLEOTIDE SEQUENCE [LARGE SCALE GENOMIC DNA]</scope>
    <source>
        <strain evidence="2">CCM 9147</strain>
    </source>
</reference>
<dbReference type="RefSeq" id="WP_229524256.1">
    <property type="nucleotide sequence ID" value="NZ_JAFFQR010000064.1"/>
</dbReference>
<sequence length="159" mass="18529">MGKIIIEPNIGIGTIKLGMSKTEVEDCLQAYTNKFCNSLHDGDYLQYAFKVECDPNGRVNFIEAASHIKDDFHCMLNGIDVFNIKAEELIKIVDELSPYDRQHPELGWMYSFPKLGLKFWRSSIFNEKDTLEDWFKEMPPENQEEELRFQFFETVSLSS</sequence>
<keyword evidence="2" id="KW-1185">Reference proteome</keyword>
<comment type="caution">
    <text evidence="1">The sequence shown here is derived from an EMBL/GenBank/DDBJ whole genome shotgun (WGS) entry which is preliminary data.</text>
</comment>
<organism evidence="1 2">
    <name type="scientific">Paenibacillus farraposensis</name>
    <dbReference type="NCBI Taxonomy" id="2807095"/>
    <lineage>
        <taxon>Bacteria</taxon>
        <taxon>Bacillati</taxon>
        <taxon>Bacillota</taxon>
        <taxon>Bacilli</taxon>
        <taxon>Bacillales</taxon>
        <taxon>Paenibacillaceae</taxon>
        <taxon>Paenibacillus</taxon>
    </lineage>
</organism>
<gene>
    <name evidence="1" type="ORF">ACFQ5D_11650</name>
</gene>
<proteinExistence type="predicted"/>
<dbReference type="EMBL" id="JBHTNZ010000013">
    <property type="protein sequence ID" value="MFD1462045.1"/>
    <property type="molecule type" value="Genomic_DNA"/>
</dbReference>
<evidence type="ECO:0000313" key="2">
    <source>
        <dbReference type="Proteomes" id="UP001597340"/>
    </source>
</evidence>
<name>A0ABW4DFV6_9BACL</name>